<name>A0A4V6IDB9_9FLAO</name>
<proteinExistence type="predicted"/>
<dbReference type="EMBL" id="LR215974">
    <property type="protein sequence ID" value="VFB02864.1"/>
    <property type="molecule type" value="Genomic_DNA"/>
</dbReference>
<dbReference type="Proteomes" id="UP000290013">
    <property type="component" value="Chromosome"/>
</dbReference>
<protein>
    <submittedName>
        <fullName evidence="2">Uncharacterized protein</fullName>
    </submittedName>
</protein>
<reference evidence="2 3" key="1">
    <citation type="submission" date="2019-02" db="EMBL/GenBank/DDBJ databases">
        <authorList>
            <consortium name="Pathogen Informatics"/>
        </authorList>
    </citation>
    <scope>NUCLEOTIDE SEQUENCE [LARGE SCALE GENOMIC DNA]</scope>
    <source>
        <strain evidence="2 3">3012STDY6944375</strain>
    </source>
</reference>
<feature type="transmembrane region" description="Helical" evidence="1">
    <location>
        <begin position="64"/>
        <end position="81"/>
    </location>
</feature>
<accession>A0A4V6IDB9</accession>
<keyword evidence="1" id="KW-0812">Transmembrane</keyword>
<evidence type="ECO:0000313" key="2">
    <source>
        <dbReference type="EMBL" id="VFB02864.1"/>
    </source>
</evidence>
<dbReference type="KEGG" id="ctai:NCTC12078_00845"/>
<sequence length="211" mass="25282">MIVFQLNFSNNIKFCDSISATLSSCKPLTTNNSVRNLKNLNINESIKNKKLIYSENWFDKLDQIIIYIFFSWGFVIPFLVYFDPYRNFNKTGIEYYLLFIFSIFCGYVIFRKATEKKLTEIKSRFDIEKNKEIIHEYCQKMGFEKYRNSKNIIIYNSVNPLSINSNYKASRIFLIEKNKIYLTMLNENYKMNIPVLFSQIILKREIKKLME</sequence>
<dbReference type="AlphaFoldDB" id="A0A4V6IDB9"/>
<evidence type="ECO:0000256" key="1">
    <source>
        <dbReference type="SAM" id="Phobius"/>
    </source>
</evidence>
<keyword evidence="1" id="KW-1133">Transmembrane helix</keyword>
<feature type="transmembrane region" description="Helical" evidence="1">
    <location>
        <begin position="93"/>
        <end position="110"/>
    </location>
</feature>
<gene>
    <name evidence="2" type="ORF">NCTC12078_00845</name>
</gene>
<organism evidence="2 3">
    <name type="scientific">Chryseobacterium taihuense</name>
    <dbReference type="NCBI Taxonomy" id="1141221"/>
    <lineage>
        <taxon>Bacteria</taxon>
        <taxon>Pseudomonadati</taxon>
        <taxon>Bacteroidota</taxon>
        <taxon>Flavobacteriia</taxon>
        <taxon>Flavobacteriales</taxon>
        <taxon>Weeksellaceae</taxon>
        <taxon>Chryseobacterium group</taxon>
        <taxon>Chryseobacterium</taxon>
    </lineage>
</organism>
<keyword evidence="1" id="KW-0472">Membrane</keyword>
<evidence type="ECO:0000313" key="3">
    <source>
        <dbReference type="Proteomes" id="UP000290013"/>
    </source>
</evidence>